<dbReference type="PROSITE" id="PS00041">
    <property type="entry name" value="HTH_ARAC_FAMILY_1"/>
    <property type="match status" value="1"/>
</dbReference>
<reference evidence="5 6" key="1">
    <citation type="submission" date="2019-03" db="EMBL/GenBank/DDBJ databases">
        <title>Draft genome sequences of novel Actinobacteria.</title>
        <authorList>
            <person name="Sahin N."/>
            <person name="Ay H."/>
            <person name="Saygin H."/>
        </authorList>
    </citation>
    <scope>NUCLEOTIDE SEQUENCE [LARGE SCALE GENOMIC DNA]</scope>
    <source>
        <strain evidence="5 6">DSM 41900</strain>
    </source>
</reference>
<dbReference type="GO" id="GO:0043565">
    <property type="term" value="F:sequence-specific DNA binding"/>
    <property type="evidence" value="ECO:0007669"/>
    <property type="project" value="InterPro"/>
</dbReference>
<proteinExistence type="predicted"/>
<dbReference type="PANTHER" id="PTHR46796">
    <property type="entry name" value="HTH-TYPE TRANSCRIPTIONAL ACTIVATOR RHAS-RELATED"/>
    <property type="match status" value="1"/>
</dbReference>
<comment type="caution">
    <text evidence="5">The sequence shown here is derived from an EMBL/GenBank/DDBJ whole genome shotgun (WGS) entry which is preliminary data.</text>
</comment>
<dbReference type="Pfam" id="PF12833">
    <property type="entry name" value="HTH_18"/>
    <property type="match status" value="1"/>
</dbReference>
<protein>
    <submittedName>
        <fullName evidence="5">Helix-turn-helix domain-containing protein</fullName>
    </submittedName>
</protein>
<dbReference type="InterPro" id="IPR050204">
    <property type="entry name" value="AraC_XylS_family_regulators"/>
</dbReference>
<dbReference type="Proteomes" id="UP000295345">
    <property type="component" value="Unassembled WGS sequence"/>
</dbReference>
<dbReference type="SUPFAM" id="SSF46689">
    <property type="entry name" value="Homeodomain-like"/>
    <property type="match status" value="1"/>
</dbReference>
<evidence type="ECO:0000256" key="2">
    <source>
        <dbReference type="ARBA" id="ARBA00023125"/>
    </source>
</evidence>
<keyword evidence="2" id="KW-0238">DNA-binding</keyword>
<evidence type="ECO:0000256" key="1">
    <source>
        <dbReference type="ARBA" id="ARBA00023015"/>
    </source>
</evidence>
<dbReference type="SMART" id="SM00342">
    <property type="entry name" value="HTH_ARAC"/>
    <property type="match status" value="1"/>
</dbReference>
<gene>
    <name evidence="5" type="ORF">E1283_29335</name>
</gene>
<keyword evidence="6" id="KW-1185">Reference proteome</keyword>
<dbReference type="OrthoDB" id="9799345at2"/>
<organism evidence="5 6">
    <name type="scientific">Streptomyces hainanensis</name>
    <dbReference type="NCBI Taxonomy" id="402648"/>
    <lineage>
        <taxon>Bacteria</taxon>
        <taxon>Bacillati</taxon>
        <taxon>Actinomycetota</taxon>
        <taxon>Actinomycetes</taxon>
        <taxon>Kitasatosporales</taxon>
        <taxon>Streptomycetaceae</taxon>
        <taxon>Streptomyces</taxon>
    </lineage>
</organism>
<accession>A0A4R4SS91</accession>
<dbReference type="EMBL" id="SMKI01000437">
    <property type="protein sequence ID" value="TDC66890.1"/>
    <property type="molecule type" value="Genomic_DNA"/>
</dbReference>
<keyword evidence="3" id="KW-0804">Transcription</keyword>
<sequence length="370" mass="41412">MVNFRSGPEPTIRAPGLYIFWLVRLLRRQDRAMSSPHGMPPGADSTPNRPRLVGGPSADVDAWRGMLHDSLIELDAIPMGGTGHDAGYHGWLRQLDLRCLTLTDVGSDPVRVVRTPRMLLGNQDDFYLLSIALENSSSFSGNTRSELRRGDAVLLDSTAPFQLSADEFAHHLVLTLPRADVARVMPVDRERIGRRIAAENPVLRVLLATITEVHAGGERFDPDLLPELGYVMRELVFSALRSDEFGDQTAVNGLLGHRAQLLRMRDFVQRRLADPELSARTMAAAFGVSVRYVELVFRESGTSPARYIRRSRMEEARRSLASPRRRERPIAAIARSVGIENPTVFTRMFRQFYDLTPSAYRQSQAGDRPA</sequence>
<dbReference type="PANTHER" id="PTHR46796:SF6">
    <property type="entry name" value="ARAC SUBFAMILY"/>
    <property type="match status" value="1"/>
</dbReference>
<dbReference type="Gene3D" id="1.10.10.60">
    <property type="entry name" value="Homeodomain-like"/>
    <property type="match status" value="1"/>
</dbReference>
<name>A0A4R4SS91_9ACTN</name>
<dbReference type="PROSITE" id="PS01124">
    <property type="entry name" value="HTH_ARAC_FAMILY_2"/>
    <property type="match status" value="1"/>
</dbReference>
<dbReference type="InterPro" id="IPR018060">
    <property type="entry name" value="HTH_AraC"/>
</dbReference>
<evidence type="ECO:0000313" key="6">
    <source>
        <dbReference type="Proteomes" id="UP000295345"/>
    </source>
</evidence>
<dbReference type="AlphaFoldDB" id="A0A4R4SS91"/>
<dbReference type="GO" id="GO:0003700">
    <property type="term" value="F:DNA-binding transcription factor activity"/>
    <property type="evidence" value="ECO:0007669"/>
    <property type="project" value="InterPro"/>
</dbReference>
<feature type="domain" description="HTH araC/xylS-type" evidence="4">
    <location>
        <begin position="262"/>
        <end position="363"/>
    </location>
</feature>
<dbReference type="Pfam" id="PF14525">
    <property type="entry name" value="AraC_binding_2"/>
    <property type="match status" value="1"/>
</dbReference>
<dbReference type="InterPro" id="IPR009057">
    <property type="entry name" value="Homeodomain-like_sf"/>
</dbReference>
<evidence type="ECO:0000256" key="3">
    <source>
        <dbReference type="ARBA" id="ARBA00023163"/>
    </source>
</evidence>
<evidence type="ECO:0000259" key="4">
    <source>
        <dbReference type="PROSITE" id="PS01124"/>
    </source>
</evidence>
<evidence type="ECO:0000313" key="5">
    <source>
        <dbReference type="EMBL" id="TDC66890.1"/>
    </source>
</evidence>
<keyword evidence="1" id="KW-0805">Transcription regulation</keyword>
<dbReference type="InterPro" id="IPR035418">
    <property type="entry name" value="AraC-bd_2"/>
</dbReference>
<dbReference type="InterPro" id="IPR018062">
    <property type="entry name" value="HTH_AraC-typ_CS"/>
</dbReference>